<dbReference type="RefSeq" id="WP_251516198.1">
    <property type="nucleotide sequence ID" value="NZ_JAMBON010000033.1"/>
</dbReference>
<accession>A0ABW4HLW6</accession>
<dbReference type="EMBL" id="JBHUDE010000005">
    <property type="protein sequence ID" value="MFD1606355.1"/>
    <property type="molecule type" value="Genomic_DNA"/>
</dbReference>
<name>A0ABW4HLW6_9BACI</name>
<feature type="transmembrane region" description="Helical" evidence="1">
    <location>
        <begin position="67"/>
        <end position="83"/>
    </location>
</feature>
<keyword evidence="3" id="KW-1185">Reference proteome</keyword>
<evidence type="ECO:0000313" key="3">
    <source>
        <dbReference type="Proteomes" id="UP001597221"/>
    </source>
</evidence>
<proteinExistence type="predicted"/>
<gene>
    <name evidence="2" type="ORF">ACFSBH_01545</name>
</gene>
<reference evidence="3" key="1">
    <citation type="journal article" date="2019" name="Int. J. Syst. Evol. Microbiol.">
        <title>The Global Catalogue of Microorganisms (GCM) 10K type strain sequencing project: providing services to taxonomists for standard genome sequencing and annotation.</title>
        <authorList>
            <consortium name="The Broad Institute Genomics Platform"/>
            <consortium name="The Broad Institute Genome Sequencing Center for Infectious Disease"/>
            <person name="Wu L."/>
            <person name="Ma J."/>
        </authorList>
    </citation>
    <scope>NUCLEOTIDE SEQUENCE [LARGE SCALE GENOMIC DNA]</scope>
    <source>
        <strain evidence="3">CGMCC 1.12376</strain>
    </source>
</reference>
<protein>
    <recommendedName>
        <fullName evidence="4">DUF4181 domain-containing protein</fullName>
    </recommendedName>
</protein>
<evidence type="ECO:0000313" key="2">
    <source>
        <dbReference type="EMBL" id="MFD1606355.1"/>
    </source>
</evidence>
<feature type="transmembrane region" description="Helical" evidence="1">
    <location>
        <begin position="20"/>
        <end position="46"/>
    </location>
</feature>
<keyword evidence="1" id="KW-1133">Transmembrane helix</keyword>
<organism evidence="2 3">
    <name type="scientific">Oceanobacillus luteolus</name>
    <dbReference type="NCBI Taxonomy" id="1274358"/>
    <lineage>
        <taxon>Bacteria</taxon>
        <taxon>Bacillati</taxon>
        <taxon>Bacillota</taxon>
        <taxon>Bacilli</taxon>
        <taxon>Bacillales</taxon>
        <taxon>Bacillaceae</taxon>
        <taxon>Oceanobacillus</taxon>
    </lineage>
</organism>
<keyword evidence="1" id="KW-0812">Transmembrane</keyword>
<sequence length="84" mass="9723">MRHTYERILQLELITLGLSIVLGFISLFNGSLFFLFFSLYMLALSLACDAYSHQFTTYRNMQGIKQLVRAALIVILTTIFIFHL</sequence>
<comment type="caution">
    <text evidence="2">The sequence shown here is derived from an EMBL/GenBank/DDBJ whole genome shotgun (WGS) entry which is preliminary data.</text>
</comment>
<keyword evidence="1" id="KW-0472">Membrane</keyword>
<evidence type="ECO:0000256" key="1">
    <source>
        <dbReference type="SAM" id="Phobius"/>
    </source>
</evidence>
<evidence type="ECO:0008006" key="4">
    <source>
        <dbReference type="Google" id="ProtNLM"/>
    </source>
</evidence>
<dbReference type="Proteomes" id="UP001597221">
    <property type="component" value="Unassembled WGS sequence"/>
</dbReference>